<keyword evidence="3" id="KW-1185">Reference proteome</keyword>
<dbReference type="PANTHER" id="PTHR35870:SF1">
    <property type="entry name" value="PROTEIN, PUTATIVE (AFU_ORTHOLOGUE AFUA_5G03330)-RELATED"/>
    <property type="match status" value="1"/>
</dbReference>
<dbReference type="OrthoDB" id="10004862at2759"/>
<protein>
    <submittedName>
        <fullName evidence="2">Oxidoreductase AflY</fullName>
    </submittedName>
</protein>
<evidence type="ECO:0000256" key="1">
    <source>
        <dbReference type="ARBA" id="ARBA00023002"/>
    </source>
</evidence>
<gene>
    <name evidence="2" type="primary">aflY</name>
    <name evidence="2" type="ORF">Bhyg_07014</name>
</gene>
<dbReference type="Proteomes" id="UP001151699">
    <property type="component" value="Chromosome B"/>
</dbReference>
<sequence>MAPSHLTLRVADGAYKLTENLLSKAHYTYDVVYQGYLANHLPHGLYTLCALGASTERIQEFHDRYVQRLEPKRKANTIIDSSNWTEHIGNKNFYSDYLRFFDEEVNSKGMKATFDLYFNQLMGESLGAALHPLIDIGYAMEFSNPMLLSEGLSYTCMSPLQDTSKILEDGESIQSSADLKIVDLLKELQAIHLPGLRKEKGNFSSKTKFLLQNHWMVFKDLIAKWDLSRSDELNAKLNELTEASILGVFATYPQNIDFFLVHGLTGNHAVRILFSNLPEDMQRKVLKVNLLGLLTDYVVQGSPEIDVNVITGYKEADQEESWENILERTIATDEEHVLKVVRSLIYYMEKVPAAKRSELFTEKFLKKCALKMVDIIHLVGDYRFD</sequence>
<dbReference type="InterPro" id="IPR025337">
    <property type="entry name" value="Questin_oxidase-like"/>
</dbReference>
<organism evidence="2 3">
    <name type="scientific">Pseudolycoriella hygida</name>
    <dbReference type="NCBI Taxonomy" id="35572"/>
    <lineage>
        <taxon>Eukaryota</taxon>
        <taxon>Metazoa</taxon>
        <taxon>Ecdysozoa</taxon>
        <taxon>Arthropoda</taxon>
        <taxon>Hexapoda</taxon>
        <taxon>Insecta</taxon>
        <taxon>Pterygota</taxon>
        <taxon>Neoptera</taxon>
        <taxon>Endopterygota</taxon>
        <taxon>Diptera</taxon>
        <taxon>Nematocera</taxon>
        <taxon>Sciaroidea</taxon>
        <taxon>Sciaridae</taxon>
        <taxon>Pseudolycoriella</taxon>
    </lineage>
</organism>
<comment type="caution">
    <text evidence="2">The sequence shown here is derived from an EMBL/GenBank/DDBJ whole genome shotgun (WGS) entry which is preliminary data.</text>
</comment>
<dbReference type="EMBL" id="WJQU01000002">
    <property type="protein sequence ID" value="KAJ6642068.1"/>
    <property type="molecule type" value="Genomic_DNA"/>
</dbReference>
<name>A0A9Q0N1S3_9DIPT</name>
<keyword evidence="1" id="KW-0560">Oxidoreductase</keyword>
<accession>A0A9Q0N1S3</accession>
<dbReference type="AlphaFoldDB" id="A0A9Q0N1S3"/>
<dbReference type="GO" id="GO:0016491">
    <property type="term" value="F:oxidoreductase activity"/>
    <property type="evidence" value="ECO:0007669"/>
    <property type="project" value="UniProtKB-KW"/>
</dbReference>
<reference evidence="2" key="1">
    <citation type="submission" date="2022-07" db="EMBL/GenBank/DDBJ databases">
        <authorList>
            <person name="Trinca V."/>
            <person name="Uliana J.V.C."/>
            <person name="Torres T.T."/>
            <person name="Ward R.J."/>
            <person name="Monesi N."/>
        </authorList>
    </citation>
    <scope>NUCLEOTIDE SEQUENCE</scope>
    <source>
        <strain evidence="2">HSMRA1968</strain>
        <tissue evidence="2">Whole embryos</tissue>
    </source>
</reference>
<dbReference type="PANTHER" id="PTHR35870">
    <property type="entry name" value="PROTEIN, PUTATIVE (AFU_ORTHOLOGUE AFUA_5G03330)-RELATED"/>
    <property type="match status" value="1"/>
</dbReference>
<dbReference type="Pfam" id="PF14027">
    <property type="entry name" value="Questin_oxidase"/>
    <property type="match status" value="1"/>
</dbReference>
<evidence type="ECO:0000313" key="2">
    <source>
        <dbReference type="EMBL" id="KAJ6642068.1"/>
    </source>
</evidence>
<evidence type="ECO:0000313" key="3">
    <source>
        <dbReference type="Proteomes" id="UP001151699"/>
    </source>
</evidence>
<proteinExistence type="predicted"/>